<protein>
    <submittedName>
        <fullName evidence="3">Hydroxylase/desaturase AsaB</fullName>
    </submittedName>
</protein>
<proteinExistence type="inferred from homology"/>
<evidence type="ECO:0000256" key="2">
    <source>
        <dbReference type="ARBA" id="ARBA00023604"/>
    </source>
</evidence>
<dbReference type="NCBIfam" id="NF041278">
    <property type="entry name" value="CmcJ_NvfI_EfuI"/>
    <property type="match status" value="1"/>
</dbReference>
<dbReference type="EMBL" id="CP099429">
    <property type="protein sequence ID" value="USW59133.1"/>
    <property type="molecule type" value="Genomic_DNA"/>
</dbReference>
<reference evidence="3" key="1">
    <citation type="submission" date="2022-06" db="EMBL/GenBank/DDBJ databases">
        <title>Complete genome sequences of two strains of the flax pathogen Septoria linicola.</title>
        <authorList>
            <person name="Lapalu N."/>
            <person name="Simon A."/>
            <person name="Demenou B."/>
            <person name="Paumier D."/>
            <person name="Guillot M.-P."/>
            <person name="Gout L."/>
            <person name="Valade R."/>
        </authorList>
    </citation>
    <scope>NUCLEOTIDE SEQUENCE</scope>
    <source>
        <strain evidence="3">SE15195</strain>
    </source>
</reference>
<keyword evidence="4" id="KW-1185">Reference proteome</keyword>
<organism evidence="3 4">
    <name type="scientific">Septoria linicola</name>
    <dbReference type="NCBI Taxonomy" id="215465"/>
    <lineage>
        <taxon>Eukaryota</taxon>
        <taxon>Fungi</taxon>
        <taxon>Dikarya</taxon>
        <taxon>Ascomycota</taxon>
        <taxon>Pezizomycotina</taxon>
        <taxon>Dothideomycetes</taxon>
        <taxon>Dothideomycetidae</taxon>
        <taxon>Mycosphaerellales</taxon>
        <taxon>Mycosphaerellaceae</taxon>
        <taxon>Septoria</taxon>
    </lineage>
</organism>
<dbReference type="PANTHER" id="PTHR34598:SF3">
    <property type="entry name" value="OXIDOREDUCTASE AN1597"/>
    <property type="match status" value="1"/>
</dbReference>
<name>A0A9Q9ES14_9PEZI</name>
<comment type="similarity">
    <text evidence="2">Belongs to the asaB hydroxylase/desaturase family.</text>
</comment>
<dbReference type="InterPro" id="IPR044053">
    <property type="entry name" value="AsaB-like"/>
</dbReference>
<keyword evidence="1" id="KW-0560">Oxidoreductase</keyword>
<evidence type="ECO:0000313" key="4">
    <source>
        <dbReference type="Proteomes" id="UP001056384"/>
    </source>
</evidence>
<evidence type="ECO:0000313" key="3">
    <source>
        <dbReference type="EMBL" id="USW59133.1"/>
    </source>
</evidence>
<dbReference type="Proteomes" id="UP001056384">
    <property type="component" value="Chromosome 12"/>
</dbReference>
<dbReference type="GO" id="GO:0016491">
    <property type="term" value="F:oxidoreductase activity"/>
    <property type="evidence" value="ECO:0007669"/>
    <property type="project" value="UniProtKB-KW"/>
</dbReference>
<evidence type="ECO:0000256" key="1">
    <source>
        <dbReference type="ARBA" id="ARBA00023002"/>
    </source>
</evidence>
<accession>A0A9Q9ES14</accession>
<dbReference type="PANTHER" id="PTHR34598">
    <property type="entry name" value="BLL6449 PROTEIN"/>
    <property type="match status" value="1"/>
</dbReference>
<sequence>MPHSTASPLGTIETTINYYNEPPPGEQFPVQYVHTVGSKRLKHNVQNVRVTDLRSTDNHFTIHENGFQFLQYPGEQGIKHETFADDDAIKTKVYEEVKDVIKKATGASDVLVFNHVCRREPYQVVLDIPQDAPDMQKLPKQHPAMLAHVDQSYHGADLLLATLNHEGAAEIKAKAQKHRWGIINLWKPLRTIIREPLAVCDATTVPESDLRPVTLRILKEDHSAHMTEDRDVELWYIAHNPQHRWYWPSEMKPDEALLIKCFDSKTEGVARRAPHSAIRLPNDQGPPRESIELRAIVVYAHEAKA</sequence>
<gene>
    <name evidence="3" type="ORF">Slin15195_G124520</name>
</gene>
<dbReference type="AlphaFoldDB" id="A0A9Q9ES14"/>